<name>A0ABU5THE8_9CYAN</name>
<keyword evidence="2" id="KW-1185">Reference proteome</keyword>
<gene>
    <name evidence="1" type="ORF">VB774_08585</name>
</gene>
<sequence>MVGNSHYKNRFFESPPLAGFQKTDFGVSSAFGAGNTKIGFIMRIAEKNGSLFHLRSLNEIMLSVNFFTIA</sequence>
<proteinExistence type="predicted"/>
<comment type="caution">
    <text evidence="1">The sequence shown here is derived from an EMBL/GenBank/DDBJ whole genome shotgun (WGS) entry which is preliminary data.</text>
</comment>
<organism evidence="1 2">
    <name type="scientific">Pseudanabaena galeata UHCC 0370</name>
    <dbReference type="NCBI Taxonomy" id="3110310"/>
    <lineage>
        <taxon>Bacteria</taxon>
        <taxon>Bacillati</taxon>
        <taxon>Cyanobacteriota</taxon>
        <taxon>Cyanophyceae</taxon>
        <taxon>Pseudanabaenales</taxon>
        <taxon>Pseudanabaenaceae</taxon>
        <taxon>Pseudanabaena</taxon>
    </lineage>
</organism>
<reference evidence="1 2" key="1">
    <citation type="submission" date="2023-12" db="EMBL/GenBank/DDBJ databases">
        <title>Baltic Sea Cyanobacteria.</title>
        <authorList>
            <person name="Delbaje E."/>
            <person name="Fewer D.P."/>
            <person name="Shishido T.K."/>
        </authorList>
    </citation>
    <scope>NUCLEOTIDE SEQUENCE [LARGE SCALE GENOMIC DNA]</scope>
    <source>
        <strain evidence="1 2">UHCC 0370</strain>
    </source>
</reference>
<dbReference type="EMBL" id="JAYGIE010000033">
    <property type="protein sequence ID" value="MEA5477677.1"/>
    <property type="molecule type" value="Genomic_DNA"/>
</dbReference>
<evidence type="ECO:0000313" key="1">
    <source>
        <dbReference type="EMBL" id="MEA5477677.1"/>
    </source>
</evidence>
<accession>A0ABU5THE8</accession>
<dbReference type="Proteomes" id="UP001301388">
    <property type="component" value="Unassembled WGS sequence"/>
</dbReference>
<dbReference type="RefSeq" id="WP_281005436.1">
    <property type="nucleotide sequence ID" value="NZ_JAYGIE010000033.1"/>
</dbReference>
<evidence type="ECO:0000313" key="2">
    <source>
        <dbReference type="Proteomes" id="UP001301388"/>
    </source>
</evidence>
<protein>
    <submittedName>
        <fullName evidence="1">Uncharacterized protein</fullName>
    </submittedName>
</protein>